<dbReference type="HOGENOM" id="CLU_2528652_0_0_1"/>
<accession>A0A015L897</accession>
<dbReference type="OrthoDB" id="2422443at2759"/>
<dbReference type="EMBL" id="JEMT01017176">
    <property type="protein sequence ID" value="EXX68756.1"/>
    <property type="molecule type" value="Genomic_DNA"/>
</dbReference>
<name>A0A015L897_RHIIW</name>
<reference evidence="1 2" key="1">
    <citation type="submission" date="2014-02" db="EMBL/GenBank/DDBJ databases">
        <title>Single nucleus genome sequencing reveals high similarity among nuclei of an endomycorrhizal fungus.</title>
        <authorList>
            <person name="Lin K."/>
            <person name="Geurts R."/>
            <person name="Zhang Z."/>
            <person name="Limpens E."/>
            <person name="Saunders D.G."/>
            <person name="Mu D."/>
            <person name="Pang E."/>
            <person name="Cao H."/>
            <person name="Cha H."/>
            <person name="Lin T."/>
            <person name="Zhou Q."/>
            <person name="Shang Y."/>
            <person name="Li Y."/>
            <person name="Ivanov S."/>
            <person name="Sharma T."/>
            <person name="Velzen R.V."/>
            <person name="Ruijter N.D."/>
            <person name="Aanen D.K."/>
            <person name="Win J."/>
            <person name="Kamoun S."/>
            <person name="Bisseling T."/>
            <person name="Huang S."/>
        </authorList>
    </citation>
    <scope>NUCLEOTIDE SEQUENCE [LARGE SCALE GENOMIC DNA]</scope>
    <source>
        <strain evidence="2">DAOM197198w</strain>
    </source>
</reference>
<keyword evidence="2" id="KW-1185">Reference proteome</keyword>
<proteinExistence type="predicted"/>
<gene>
    <name evidence="1" type="ORF">RirG_102190</name>
</gene>
<evidence type="ECO:0000313" key="1">
    <source>
        <dbReference type="EMBL" id="EXX68756.1"/>
    </source>
</evidence>
<dbReference type="Proteomes" id="UP000022910">
    <property type="component" value="Unassembled WGS sequence"/>
</dbReference>
<organism evidence="1 2">
    <name type="scientific">Rhizophagus irregularis (strain DAOM 197198w)</name>
    <name type="common">Glomus intraradices</name>
    <dbReference type="NCBI Taxonomy" id="1432141"/>
    <lineage>
        <taxon>Eukaryota</taxon>
        <taxon>Fungi</taxon>
        <taxon>Fungi incertae sedis</taxon>
        <taxon>Mucoromycota</taxon>
        <taxon>Glomeromycotina</taxon>
        <taxon>Glomeromycetes</taxon>
        <taxon>Glomerales</taxon>
        <taxon>Glomeraceae</taxon>
        <taxon>Rhizophagus</taxon>
    </lineage>
</organism>
<comment type="caution">
    <text evidence="1">The sequence shown here is derived from an EMBL/GenBank/DDBJ whole genome shotgun (WGS) entry which is preliminary data.</text>
</comment>
<sequence>MNMLWAFVELNWEIDLKKFAIHQGYQTENQLSYFKKCNDHHKAWDSICNIYREAMSLELIWPYVESQPNPTVDGYNLGLKSNRI</sequence>
<protein>
    <submittedName>
        <fullName evidence="1">Uncharacterized protein</fullName>
    </submittedName>
</protein>
<evidence type="ECO:0000313" key="2">
    <source>
        <dbReference type="Proteomes" id="UP000022910"/>
    </source>
</evidence>
<dbReference type="AlphaFoldDB" id="A0A015L897"/>